<protein>
    <submittedName>
        <fullName evidence="1">Uncharacterized protein</fullName>
    </submittedName>
</protein>
<evidence type="ECO:0000313" key="1">
    <source>
        <dbReference type="EMBL" id="KAJ2985660.1"/>
    </source>
</evidence>
<comment type="caution">
    <text evidence="1">The sequence shown here is derived from an EMBL/GenBank/DDBJ whole genome shotgun (WGS) entry which is preliminary data.</text>
</comment>
<name>A0ACC1P274_9APHY</name>
<gene>
    <name evidence="1" type="ORF">NUW54_g10076</name>
</gene>
<accession>A0ACC1P274</accession>
<organism evidence="1 2">
    <name type="scientific">Trametes sanguinea</name>
    <dbReference type="NCBI Taxonomy" id="158606"/>
    <lineage>
        <taxon>Eukaryota</taxon>
        <taxon>Fungi</taxon>
        <taxon>Dikarya</taxon>
        <taxon>Basidiomycota</taxon>
        <taxon>Agaricomycotina</taxon>
        <taxon>Agaricomycetes</taxon>
        <taxon>Polyporales</taxon>
        <taxon>Polyporaceae</taxon>
        <taxon>Trametes</taxon>
    </lineage>
</organism>
<keyword evidence="2" id="KW-1185">Reference proteome</keyword>
<dbReference type="Proteomes" id="UP001144978">
    <property type="component" value="Unassembled WGS sequence"/>
</dbReference>
<proteinExistence type="predicted"/>
<dbReference type="EMBL" id="JANSHE010003541">
    <property type="protein sequence ID" value="KAJ2985660.1"/>
    <property type="molecule type" value="Genomic_DNA"/>
</dbReference>
<evidence type="ECO:0000313" key="2">
    <source>
        <dbReference type="Proteomes" id="UP001144978"/>
    </source>
</evidence>
<reference evidence="1" key="1">
    <citation type="submission" date="2022-08" db="EMBL/GenBank/DDBJ databases">
        <title>Genome Sequence of Pycnoporus sanguineus.</title>
        <authorList>
            <person name="Buettner E."/>
        </authorList>
    </citation>
    <scope>NUCLEOTIDE SEQUENCE</scope>
    <source>
        <strain evidence="1">CG-C14</strain>
    </source>
</reference>
<sequence length="762" mass="86025">MRPRRKRLTKTMLEAVMGRARPYVVRRPELLDIPQPLELRATRNNLFSSIITRLRAGTKGGQHRGHAFTLRDGVASRRANQQSRIEALTVVVDGVLETPDRGRPLDLLVCPAVVELEEHPARVGSHESPWPDRAATARSVSIDGKNPFRRRRTTTSLQTDPRRSDEYHWNVIVCARNMMYIRPATHSLRSSDVHTDSRVIRRMSLTTCATLDLPQTIRAPNALHSDDATQSRIFDTGIRKSAKYASCRAESILCNSLIKVNGDMWLLAVDMFRLQFFAANHHGQYVALSHVWAKSGEQTFQERISPKIRVCCALARMFGYKFVWIDSCCIDKTSSAELSEAINSMYMWYTQAGVCFAYLEDVNDLREEASAFRQSRRLPLERLACPRLEGRARPVIEEITGIDQSILLHDAPLSSASVARRMSWASCRTTTRVEDEAYSLLGIFGLYMPTIYGEGRNAFRRLQEEIMKQIPDQTLYAWSSPTAQYRTRLSADREAHKILHDRRAEQHLPFNGSAWVPNGPYFPLLAASPFQFMFSADIHVMGSQSRWLERGSWTPVNPSATAEFTVGNYGTRTRLPIHRLNQDASYFLALLACEDSSGHAIALVLCPHPRLPDCFYITHSPQGSRYSIRTITLGMGRSLDPARNIANQSFWETRDICILKETYDLPANRGIELQQSLASSESESESGLVSSILINQEVIAPCKLIVPQWHVKRLLPLDSPPDASDHPTSEATWLYIAPDTPSQTLSLQTPGPMTRTRAGLYM</sequence>